<name>A0A1S9PFG0_9SPHI</name>
<comment type="caution">
    <text evidence="1">The sequence shown here is derived from an EMBL/GenBank/DDBJ whole genome shotgun (WGS) entry which is preliminary data.</text>
</comment>
<gene>
    <name evidence="1" type="ORF">BC343_05945</name>
</gene>
<dbReference type="STRING" id="1792845.BC343_05945"/>
<organism evidence="1 2">
    <name type="scientific">Mucilaginibacter pedocola</name>
    <dbReference type="NCBI Taxonomy" id="1792845"/>
    <lineage>
        <taxon>Bacteria</taxon>
        <taxon>Pseudomonadati</taxon>
        <taxon>Bacteroidota</taxon>
        <taxon>Sphingobacteriia</taxon>
        <taxon>Sphingobacteriales</taxon>
        <taxon>Sphingobacteriaceae</taxon>
        <taxon>Mucilaginibacter</taxon>
    </lineage>
</organism>
<keyword evidence="2" id="KW-1185">Reference proteome</keyword>
<dbReference type="AlphaFoldDB" id="A0A1S9PFG0"/>
<dbReference type="EMBL" id="MBTF01000012">
    <property type="protein sequence ID" value="OOQ59705.1"/>
    <property type="molecule type" value="Genomic_DNA"/>
</dbReference>
<evidence type="ECO:0000313" key="1">
    <source>
        <dbReference type="EMBL" id="OOQ59705.1"/>
    </source>
</evidence>
<dbReference type="RefSeq" id="WP_078348454.1">
    <property type="nucleotide sequence ID" value="NZ_MBTF01000012.1"/>
</dbReference>
<protein>
    <submittedName>
        <fullName evidence="1">Uncharacterized protein</fullName>
    </submittedName>
</protein>
<dbReference type="OrthoDB" id="677975at2"/>
<sequence length="79" mass="9259">METKELISDSLNEQQLLMLRLLKKPMPEGSFKKIKQLVVKLLAEQIDENIEQWENTNAITTEHYEKLSKGHFRSSSRKS</sequence>
<reference evidence="1 2" key="1">
    <citation type="submission" date="2016-07" db="EMBL/GenBank/DDBJ databases">
        <title>Genomic analysis of zinc-resistant bacterium Mucilaginibacter pedocola TBZ30.</title>
        <authorList>
            <person name="Huang J."/>
            <person name="Tang J."/>
        </authorList>
    </citation>
    <scope>NUCLEOTIDE SEQUENCE [LARGE SCALE GENOMIC DNA]</scope>
    <source>
        <strain evidence="1 2">TBZ30</strain>
    </source>
</reference>
<accession>A0A1S9PFG0</accession>
<dbReference type="Proteomes" id="UP000189739">
    <property type="component" value="Unassembled WGS sequence"/>
</dbReference>
<proteinExistence type="predicted"/>
<evidence type="ECO:0000313" key="2">
    <source>
        <dbReference type="Proteomes" id="UP000189739"/>
    </source>
</evidence>